<feature type="non-terminal residue" evidence="1">
    <location>
        <position position="379"/>
    </location>
</feature>
<protein>
    <submittedName>
        <fullName evidence="1">Pre-mRNA splicing</fullName>
        <ecNumber evidence="1">3.6.4.13</ecNumber>
    </submittedName>
</protein>
<comment type="caution">
    <text evidence="1">The sequence shown here is derived from an EMBL/GenBank/DDBJ whole genome shotgun (WGS) entry which is preliminary data.</text>
</comment>
<organism evidence="1 2">
    <name type="scientific">Linderina macrospora</name>
    <dbReference type="NCBI Taxonomy" id="4868"/>
    <lineage>
        <taxon>Eukaryota</taxon>
        <taxon>Fungi</taxon>
        <taxon>Fungi incertae sedis</taxon>
        <taxon>Zoopagomycota</taxon>
        <taxon>Kickxellomycotina</taxon>
        <taxon>Kickxellomycetes</taxon>
        <taxon>Kickxellales</taxon>
        <taxon>Kickxellaceae</taxon>
        <taxon>Linderina</taxon>
    </lineage>
</organism>
<accession>A0ACC1IZQ5</accession>
<reference evidence="1" key="1">
    <citation type="submission" date="2022-07" db="EMBL/GenBank/DDBJ databases">
        <title>Phylogenomic reconstructions and comparative analyses of Kickxellomycotina fungi.</title>
        <authorList>
            <person name="Reynolds N.K."/>
            <person name="Stajich J.E."/>
            <person name="Barry K."/>
            <person name="Grigoriev I.V."/>
            <person name="Crous P."/>
            <person name="Smith M.E."/>
        </authorList>
    </citation>
    <scope>NUCLEOTIDE SEQUENCE</scope>
    <source>
        <strain evidence="1">NRRL 5244</strain>
    </source>
</reference>
<proteinExistence type="predicted"/>
<feature type="non-terminal residue" evidence="1">
    <location>
        <position position="1"/>
    </location>
</feature>
<sequence>YLSLPDKSLPPTEVLDMQPLKISELHDPEFEQVYQSEISPMRRTGTFNAIQTQSFHTLYRTDDSVLLGASPGSGKTLAAEIALLRFFKHEALRARADGDEYVRWRAVYIAPFASLVRTRAQEWKRRFASLQGGKNVVVLSGDLSGDLKRIENAHIIVTTPGPWDALSRKWRTRQHHAVREIGLVIADEVHWVGGAGLGSIDDVISGVDHDAGADFVGDQLAATYEIIVSRIRYMAAEIERPIRIVALSVPLANARDVAAWIGAPSSAVFNFPPTLRPVQLDVLIQTSTIPHFASRMAALAAPTYRAVCGDPEGTRRVPESRDPAIVFVPSRRQCRVVAGELLTLAAADGAPTMFLRAEFSMIESVVEQVSDRALREILK</sequence>
<name>A0ACC1IZQ5_9FUNG</name>
<dbReference type="Proteomes" id="UP001150603">
    <property type="component" value="Unassembled WGS sequence"/>
</dbReference>
<evidence type="ECO:0000313" key="2">
    <source>
        <dbReference type="Proteomes" id="UP001150603"/>
    </source>
</evidence>
<keyword evidence="1" id="KW-0378">Hydrolase</keyword>
<dbReference type="EMBL" id="JANBPW010005775">
    <property type="protein sequence ID" value="KAJ1931916.1"/>
    <property type="molecule type" value="Genomic_DNA"/>
</dbReference>
<gene>
    <name evidence="1" type="primary">brr2_3</name>
    <name evidence="1" type="ORF">FBU59_006548</name>
</gene>
<evidence type="ECO:0000313" key="1">
    <source>
        <dbReference type="EMBL" id="KAJ1931916.1"/>
    </source>
</evidence>
<dbReference type="EC" id="3.6.4.13" evidence="1"/>
<keyword evidence="2" id="KW-1185">Reference proteome</keyword>